<dbReference type="PROSITE" id="PS50111">
    <property type="entry name" value="CHEMOTAXIS_TRANSDUC_2"/>
    <property type="match status" value="1"/>
</dbReference>
<comment type="similarity">
    <text evidence="3">Belongs to the methyl-accepting chemotaxis (MCP) protein family.</text>
</comment>
<dbReference type="PANTHER" id="PTHR43531">
    <property type="entry name" value="PROTEIN ICFG"/>
    <property type="match status" value="1"/>
</dbReference>
<evidence type="ECO:0000256" key="2">
    <source>
        <dbReference type="ARBA" id="ARBA00022500"/>
    </source>
</evidence>
<keyword evidence="7" id="KW-1133">Transmembrane helix</keyword>
<dbReference type="RefSeq" id="WP_013963155.1">
    <property type="nucleotide sequence ID" value="NC_015730.1"/>
</dbReference>
<dbReference type="FunFam" id="1.10.287.950:FF:000001">
    <property type="entry name" value="Methyl-accepting chemotaxis sensory transducer"/>
    <property type="match status" value="1"/>
</dbReference>
<keyword evidence="11" id="KW-1185">Reference proteome</keyword>
<feature type="domain" description="HAMP" evidence="9">
    <location>
        <begin position="279"/>
        <end position="331"/>
    </location>
</feature>
<feature type="transmembrane region" description="Helical" evidence="7">
    <location>
        <begin position="12"/>
        <end position="29"/>
    </location>
</feature>
<evidence type="ECO:0000256" key="6">
    <source>
        <dbReference type="SAM" id="MobiDB-lite"/>
    </source>
</evidence>
<dbReference type="OrthoDB" id="354287at2"/>
<dbReference type="EMBL" id="CP002623">
    <property type="protein sequence ID" value="AEI95249.1"/>
    <property type="molecule type" value="Genomic_DNA"/>
</dbReference>
<feature type="compositionally biased region" description="Basic and acidic residues" evidence="6">
    <location>
        <begin position="200"/>
        <end position="213"/>
    </location>
</feature>
<feature type="coiled-coil region" evidence="5">
    <location>
        <begin position="348"/>
        <end position="392"/>
    </location>
</feature>
<keyword evidence="7" id="KW-0812">Transmembrane</keyword>
<keyword evidence="4" id="KW-0807">Transducer</keyword>
<feature type="region of interest" description="Disordered" evidence="6">
    <location>
        <begin position="590"/>
        <end position="618"/>
    </location>
</feature>
<evidence type="ECO:0000259" key="8">
    <source>
        <dbReference type="PROSITE" id="PS50111"/>
    </source>
</evidence>
<protein>
    <submittedName>
        <fullName evidence="10">Methyl-accepting chemotaxis-like protein</fullName>
    </submittedName>
</protein>
<organism evidence="10 11">
    <name type="scientific">Roseobacter litoralis (strain ATCC 49566 / DSM 6996 / JCM 21268 / NBRC 15278 / OCh 149)</name>
    <dbReference type="NCBI Taxonomy" id="391595"/>
    <lineage>
        <taxon>Bacteria</taxon>
        <taxon>Pseudomonadati</taxon>
        <taxon>Pseudomonadota</taxon>
        <taxon>Alphaproteobacteria</taxon>
        <taxon>Rhodobacterales</taxon>
        <taxon>Roseobacteraceae</taxon>
        <taxon>Roseobacter</taxon>
    </lineage>
</organism>
<evidence type="ECO:0000256" key="5">
    <source>
        <dbReference type="SAM" id="Coils"/>
    </source>
</evidence>
<name>F7ZL43_ROSLO</name>
<proteinExistence type="inferred from homology"/>
<dbReference type="KEGG" id="rli:RLO149_c033050"/>
<sequence length="618" mass="64928">MFVSKQSAPARMVFGIAASFIPCAMLTAFLIGGSLLMTAVVSGAFVSLGFIMGWSQPKLLAVGAAVALIGQAIAFNQAFQGHPWQIDTHMLYFALLAILVSLRSVPAVLIAAAIIAVHHVSMTILMPSLIYPSGGFLENIRRTTFHAVIVVLETAALVLTVVQLQRLNNEMQVKADELEESLKLSDQARHQAQNAQEEAEAAKQEAETAAQREVDMAKEKEEADHKAAEEREAMMIDLGNSFGTVVEAAIDGQFSKRVDAKFSDRILNELAENINQLLGAVDQGLSRTGEALERVAGGDLTKPMDGDFRGAFGHLQKNVNNMIDGLKSLIVDISGSGNTLVSSSVELRDTSEALSKQAEQNAASLEETSAALEELSASIKQVSGSVEDASKNAQTARDTAQSSEKVAADAADSMASIADASKEITRVVGMIEDIAFQINLLALNAGVEAARAGEAGRGFSVVASEVRQLAQRAAEASKEIAAVITKSDAAVSEGVEKVSGAKSSLEAIADSVVSISKGVEEISTAISEQVNGIGDITTAVSQIDQNTQKQAASFEEVTAASALLASEADNLKQSTASFRTGEEAKVVKMDRPAQAPAQPKSAVAGGGGRASHDGWDEF</sequence>
<evidence type="ECO:0000256" key="4">
    <source>
        <dbReference type="PROSITE-ProRule" id="PRU00284"/>
    </source>
</evidence>
<keyword evidence="7" id="KW-0472">Membrane</keyword>
<feature type="region of interest" description="Disordered" evidence="6">
    <location>
        <begin position="186"/>
        <end position="213"/>
    </location>
</feature>
<dbReference type="GO" id="GO:0006935">
    <property type="term" value="P:chemotaxis"/>
    <property type="evidence" value="ECO:0007669"/>
    <property type="project" value="UniProtKB-KW"/>
</dbReference>
<dbReference type="InterPro" id="IPR051310">
    <property type="entry name" value="MCP_chemotaxis"/>
</dbReference>
<dbReference type="Pfam" id="PF00015">
    <property type="entry name" value="MCPsignal"/>
    <property type="match status" value="1"/>
</dbReference>
<feature type="transmembrane region" description="Helical" evidence="7">
    <location>
        <begin position="91"/>
        <end position="117"/>
    </location>
</feature>
<dbReference type="Proteomes" id="UP000001353">
    <property type="component" value="Chromosome"/>
</dbReference>
<dbReference type="PROSITE" id="PS50885">
    <property type="entry name" value="HAMP"/>
    <property type="match status" value="1"/>
</dbReference>
<dbReference type="InterPro" id="IPR004089">
    <property type="entry name" value="MCPsignal_dom"/>
</dbReference>
<keyword evidence="5" id="KW-0175">Coiled coil</keyword>
<dbReference type="GO" id="GO:0007165">
    <property type="term" value="P:signal transduction"/>
    <property type="evidence" value="ECO:0007669"/>
    <property type="project" value="UniProtKB-KW"/>
</dbReference>
<dbReference type="Pfam" id="PF18947">
    <property type="entry name" value="HAMP_2"/>
    <property type="match status" value="1"/>
</dbReference>
<dbReference type="SUPFAM" id="SSF58104">
    <property type="entry name" value="Methyl-accepting chemotaxis protein (MCP) signaling domain"/>
    <property type="match status" value="1"/>
</dbReference>
<dbReference type="GO" id="GO:0016020">
    <property type="term" value="C:membrane"/>
    <property type="evidence" value="ECO:0007669"/>
    <property type="project" value="UniProtKB-SubCell"/>
</dbReference>
<dbReference type="Gene3D" id="1.10.287.950">
    <property type="entry name" value="Methyl-accepting chemotaxis protein"/>
    <property type="match status" value="1"/>
</dbReference>
<keyword evidence="2" id="KW-0145">Chemotaxis</keyword>
<feature type="transmembrane region" description="Helical" evidence="7">
    <location>
        <begin position="145"/>
        <end position="164"/>
    </location>
</feature>
<dbReference type="HOGENOM" id="CLU_000445_137_0_5"/>
<dbReference type="PANTHER" id="PTHR43531:SF11">
    <property type="entry name" value="METHYL-ACCEPTING CHEMOTAXIS PROTEIN 3"/>
    <property type="match status" value="1"/>
</dbReference>
<evidence type="ECO:0000313" key="10">
    <source>
        <dbReference type="EMBL" id="AEI95249.1"/>
    </source>
</evidence>
<dbReference type="GO" id="GO:0004888">
    <property type="term" value="F:transmembrane signaling receptor activity"/>
    <property type="evidence" value="ECO:0007669"/>
    <property type="project" value="InterPro"/>
</dbReference>
<evidence type="ECO:0000256" key="7">
    <source>
        <dbReference type="SAM" id="Phobius"/>
    </source>
</evidence>
<dbReference type="InterPro" id="IPR004090">
    <property type="entry name" value="Chemotax_Me-accpt_rcpt"/>
</dbReference>
<dbReference type="SMART" id="SM00283">
    <property type="entry name" value="MA"/>
    <property type="match status" value="1"/>
</dbReference>
<reference evidence="10 11" key="1">
    <citation type="journal article" date="2011" name="BMC Genomics">
        <title>Comparative genome analysis and genome-guided physiological analysis of Roseobacter litoralis.</title>
        <authorList>
            <person name="Kalhoefer D."/>
            <person name="Thole S."/>
            <person name="Voget S."/>
            <person name="Lehmann R."/>
            <person name="Liesegang H."/>
            <person name="Wollher A."/>
            <person name="Daniel R."/>
            <person name="Simon M."/>
            <person name="Brinkhoff T."/>
        </authorList>
    </citation>
    <scope>NUCLEOTIDE SEQUENCE [LARGE SCALE GENOMIC DNA]</scope>
    <source>
        <strain evidence="11">ATCC 49566 / DSM 6996 / JCM 21268 / NBRC 15278 / OCh 149</strain>
    </source>
</reference>
<dbReference type="InterPro" id="IPR003660">
    <property type="entry name" value="HAMP_dom"/>
</dbReference>
<gene>
    <name evidence="10" type="ordered locus">RLO149_c033050</name>
</gene>
<accession>F7ZL43</accession>
<evidence type="ECO:0000256" key="1">
    <source>
        <dbReference type="ARBA" id="ARBA00004370"/>
    </source>
</evidence>
<dbReference type="eggNOG" id="COG0840">
    <property type="taxonomic scope" value="Bacteria"/>
</dbReference>
<dbReference type="CDD" id="cd11386">
    <property type="entry name" value="MCP_signal"/>
    <property type="match status" value="1"/>
</dbReference>
<feature type="transmembrane region" description="Helical" evidence="7">
    <location>
        <begin position="35"/>
        <end position="52"/>
    </location>
</feature>
<feature type="domain" description="Methyl-accepting transducer" evidence="8">
    <location>
        <begin position="336"/>
        <end position="565"/>
    </location>
</feature>
<feature type="transmembrane region" description="Helical" evidence="7">
    <location>
        <begin position="59"/>
        <end position="79"/>
    </location>
</feature>
<comment type="subcellular location">
    <subcellularLocation>
        <location evidence="1">Membrane</location>
    </subcellularLocation>
</comment>
<evidence type="ECO:0000313" key="11">
    <source>
        <dbReference type="Proteomes" id="UP000001353"/>
    </source>
</evidence>
<dbReference type="STRING" id="391595.RLO149_c033050"/>
<dbReference type="AlphaFoldDB" id="F7ZL43"/>
<dbReference type="PRINTS" id="PR00260">
    <property type="entry name" value="CHEMTRNSDUCR"/>
</dbReference>
<evidence type="ECO:0000259" key="9">
    <source>
        <dbReference type="PROSITE" id="PS50885"/>
    </source>
</evidence>
<evidence type="ECO:0000256" key="3">
    <source>
        <dbReference type="ARBA" id="ARBA00029447"/>
    </source>
</evidence>